<sequence>MKNNPQPQPFWSGFSLGLLGGSLVMYFIATKKGRELLHKVADHSESLESNIEHVLKALQKNVLHDKDDNA</sequence>
<keyword evidence="1" id="KW-0812">Transmembrane</keyword>
<feature type="transmembrane region" description="Helical" evidence="1">
    <location>
        <begin position="12"/>
        <end position="29"/>
    </location>
</feature>
<dbReference type="STRING" id="1802061.A3A93_04520"/>
<evidence type="ECO:0000256" key="1">
    <source>
        <dbReference type="SAM" id="Phobius"/>
    </source>
</evidence>
<keyword evidence="1" id="KW-0472">Membrane</keyword>
<reference evidence="2 3" key="1">
    <citation type="journal article" date="2016" name="Nat. Commun.">
        <title>Thousands of microbial genomes shed light on interconnected biogeochemical processes in an aquifer system.</title>
        <authorList>
            <person name="Anantharaman K."/>
            <person name="Brown C.T."/>
            <person name="Hug L.A."/>
            <person name="Sharon I."/>
            <person name="Castelle C.J."/>
            <person name="Probst A.J."/>
            <person name="Thomas B.C."/>
            <person name="Singh A."/>
            <person name="Wilkins M.J."/>
            <person name="Karaoz U."/>
            <person name="Brodie E.L."/>
            <person name="Williams K.H."/>
            <person name="Hubbard S.S."/>
            <person name="Banfield J.F."/>
        </authorList>
    </citation>
    <scope>NUCLEOTIDE SEQUENCE [LARGE SCALE GENOMIC DNA]</scope>
</reference>
<gene>
    <name evidence="2" type="ORF">A3A93_04520</name>
</gene>
<protein>
    <submittedName>
        <fullName evidence="2">Uncharacterized protein</fullName>
    </submittedName>
</protein>
<dbReference type="EMBL" id="MGAL01000031">
    <property type="protein sequence ID" value="OGK47468.1"/>
    <property type="molecule type" value="Genomic_DNA"/>
</dbReference>
<dbReference type="Proteomes" id="UP000177141">
    <property type="component" value="Unassembled WGS sequence"/>
</dbReference>
<proteinExistence type="predicted"/>
<keyword evidence="1" id="KW-1133">Transmembrane helix</keyword>
<organism evidence="2 3">
    <name type="scientific">Candidatus Roizmanbacteria bacterium RIFCSPLOWO2_01_FULL_38_12</name>
    <dbReference type="NCBI Taxonomy" id="1802061"/>
    <lineage>
        <taxon>Bacteria</taxon>
        <taxon>Candidatus Roizmaniibacteriota</taxon>
    </lineage>
</organism>
<name>A0A1F7IVS0_9BACT</name>
<comment type="caution">
    <text evidence="2">The sequence shown here is derived from an EMBL/GenBank/DDBJ whole genome shotgun (WGS) entry which is preliminary data.</text>
</comment>
<dbReference type="AlphaFoldDB" id="A0A1F7IVS0"/>
<accession>A0A1F7IVS0</accession>
<evidence type="ECO:0000313" key="3">
    <source>
        <dbReference type="Proteomes" id="UP000177141"/>
    </source>
</evidence>
<evidence type="ECO:0000313" key="2">
    <source>
        <dbReference type="EMBL" id="OGK47468.1"/>
    </source>
</evidence>